<dbReference type="RefSeq" id="WP_010881394.1">
    <property type="nucleotide sequence ID" value="NC_000918.1"/>
</dbReference>
<sequence length="297" mass="32851">MKDFSFLLILVSLSLLGILFPEFFANLKPLILPLLIVIMLSMGLTLTPEDFKEIARKPFIVFYGALLQYTVMPLSGYLLSKLFKLPPELLVGVVLVGSAPGGTASNLITYLSRGDLSYSISMTTTSTLLSPLFTPLWTYVLAGKYVEVPFLSMFETTLKIVIVPVLLGMVLRYFLRYQINKVEKFLPFLAVFSISLIIAVIFALNSKLLKELSFLVLSVVLIHNVLGFLLGYLFGLLAGLDKRKVKALSIEVGMQNSGLSTVLALKYFSKVSALPSAIFSLSQNLIGVVLSLFFRRL</sequence>
<dbReference type="PANTHER" id="PTHR10361:SF28">
    <property type="entry name" value="P3 PROTEIN-RELATED"/>
    <property type="match status" value="1"/>
</dbReference>
<feature type="transmembrane region" description="Helical" evidence="5">
    <location>
        <begin position="59"/>
        <end position="78"/>
    </location>
</feature>
<proteinExistence type="predicted"/>
<keyword evidence="3 5" id="KW-1133">Transmembrane helix</keyword>
<dbReference type="STRING" id="224324.aq_2129"/>
<evidence type="ECO:0000256" key="1">
    <source>
        <dbReference type="ARBA" id="ARBA00004141"/>
    </source>
</evidence>
<dbReference type="InterPro" id="IPR004710">
    <property type="entry name" value="Bilac:Na_transpt"/>
</dbReference>
<feature type="transmembrane region" description="Helical" evidence="5">
    <location>
        <begin position="212"/>
        <end position="235"/>
    </location>
</feature>
<dbReference type="GO" id="GO:0016020">
    <property type="term" value="C:membrane"/>
    <property type="evidence" value="ECO:0007669"/>
    <property type="project" value="UniProtKB-SubCell"/>
</dbReference>
<accession>O67889</accession>
<dbReference type="OrthoDB" id="9806785at2"/>
<gene>
    <name evidence="6" type="primary">sbf</name>
    <name evidence="6" type="ordered locus">aq_2129</name>
</gene>
<protein>
    <submittedName>
        <fullName evidence="6">Na(+) dependent transporter (Sbf family)</fullName>
    </submittedName>
</protein>
<dbReference type="PIR" id="E70482">
    <property type="entry name" value="E70482"/>
</dbReference>
<dbReference type="PANTHER" id="PTHR10361">
    <property type="entry name" value="SODIUM-BILE ACID COTRANSPORTER"/>
    <property type="match status" value="1"/>
</dbReference>
<dbReference type="EnsemblBacteria" id="AAC07854">
    <property type="protein sequence ID" value="AAC07854"/>
    <property type="gene ID" value="aq_2129"/>
</dbReference>
<dbReference type="Gene3D" id="1.20.1530.20">
    <property type="match status" value="1"/>
</dbReference>
<keyword evidence="2 5" id="KW-0812">Transmembrane</keyword>
<dbReference type="Proteomes" id="UP000000798">
    <property type="component" value="Chromosome"/>
</dbReference>
<name>O67889_AQUAE</name>
<feature type="transmembrane region" description="Helical" evidence="5">
    <location>
        <begin position="157"/>
        <end position="175"/>
    </location>
</feature>
<evidence type="ECO:0000313" key="7">
    <source>
        <dbReference type="Proteomes" id="UP000000798"/>
    </source>
</evidence>
<feature type="transmembrane region" description="Helical" evidence="5">
    <location>
        <begin position="90"/>
        <end position="111"/>
    </location>
</feature>
<evidence type="ECO:0000256" key="3">
    <source>
        <dbReference type="ARBA" id="ARBA00022989"/>
    </source>
</evidence>
<organism evidence="6 7">
    <name type="scientific">Aquifex aeolicus (strain VF5)</name>
    <dbReference type="NCBI Taxonomy" id="224324"/>
    <lineage>
        <taxon>Bacteria</taxon>
        <taxon>Pseudomonadati</taxon>
        <taxon>Aquificota</taxon>
        <taxon>Aquificia</taxon>
        <taxon>Aquificales</taxon>
        <taxon>Aquificaceae</taxon>
        <taxon>Aquifex</taxon>
    </lineage>
</organism>
<dbReference type="KEGG" id="aae:aq_2129"/>
<dbReference type="InterPro" id="IPR038770">
    <property type="entry name" value="Na+/solute_symporter_sf"/>
</dbReference>
<dbReference type="Pfam" id="PF01758">
    <property type="entry name" value="SBF"/>
    <property type="match status" value="1"/>
</dbReference>
<evidence type="ECO:0000256" key="5">
    <source>
        <dbReference type="SAM" id="Phobius"/>
    </source>
</evidence>
<feature type="transmembrane region" description="Helical" evidence="5">
    <location>
        <begin position="187"/>
        <end position="206"/>
    </location>
</feature>
<feature type="transmembrane region" description="Helical" evidence="5">
    <location>
        <begin position="118"/>
        <end position="137"/>
    </location>
</feature>
<dbReference type="NCBIfam" id="TIGR00841">
    <property type="entry name" value="bass"/>
    <property type="match status" value="1"/>
</dbReference>
<dbReference type="eggNOG" id="COG0385">
    <property type="taxonomic scope" value="Bacteria"/>
</dbReference>
<dbReference type="InterPro" id="IPR002657">
    <property type="entry name" value="BilAc:Na_symport/Acr3"/>
</dbReference>
<feature type="transmembrane region" description="Helical" evidence="5">
    <location>
        <begin position="31"/>
        <end position="47"/>
    </location>
</feature>
<evidence type="ECO:0000313" key="6">
    <source>
        <dbReference type="EMBL" id="AAC07854.1"/>
    </source>
</evidence>
<reference evidence="6 7" key="1">
    <citation type="journal article" date="1998" name="Nature">
        <title>The complete genome of the hyperthermophilic bacterium Aquifex aeolicus.</title>
        <authorList>
            <person name="Deckert G."/>
            <person name="Warren P.V."/>
            <person name="Gaasterland T."/>
            <person name="Young W.G."/>
            <person name="Lenox A.L."/>
            <person name="Graham D.E."/>
            <person name="Overbeek R."/>
            <person name="Snead M.A."/>
            <person name="Keller M."/>
            <person name="Aujay M."/>
            <person name="Huber R."/>
            <person name="Feldman R.A."/>
            <person name="Short J.M."/>
            <person name="Olson G.J."/>
            <person name="Swanson R.V."/>
        </authorList>
    </citation>
    <scope>NUCLEOTIDE SEQUENCE [LARGE SCALE GENOMIC DNA]</scope>
    <source>
        <strain evidence="6 7">VF5</strain>
    </source>
</reference>
<dbReference type="HOGENOM" id="CLU_034788_1_1_0"/>
<evidence type="ECO:0000256" key="2">
    <source>
        <dbReference type="ARBA" id="ARBA00022692"/>
    </source>
</evidence>
<keyword evidence="4 5" id="KW-0472">Membrane</keyword>
<evidence type="ECO:0000256" key="4">
    <source>
        <dbReference type="ARBA" id="ARBA00023136"/>
    </source>
</evidence>
<comment type="subcellular location">
    <subcellularLocation>
        <location evidence="1">Membrane</location>
        <topology evidence="1">Multi-pass membrane protein</topology>
    </subcellularLocation>
</comment>
<dbReference type="InParanoid" id="O67889"/>
<keyword evidence="7" id="KW-1185">Reference proteome</keyword>
<dbReference type="EMBL" id="AE000657">
    <property type="protein sequence ID" value="AAC07854.1"/>
    <property type="molecule type" value="Genomic_DNA"/>
</dbReference>
<dbReference type="AlphaFoldDB" id="O67889"/>